<reference evidence="2" key="1">
    <citation type="submission" date="2020-03" db="EMBL/GenBank/DDBJ databases">
        <title>The deep terrestrial virosphere.</title>
        <authorList>
            <person name="Holmfeldt K."/>
            <person name="Nilsson E."/>
            <person name="Simone D."/>
            <person name="Lopez-Fernandez M."/>
            <person name="Wu X."/>
            <person name="de Brujin I."/>
            <person name="Lundin D."/>
            <person name="Andersson A."/>
            <person name="Bertilsson S."/>
            <person name="Dopson M."/>
        </authorList>
    </citation>
    <scope>NUCLEOTIDE SEQUENCE</scope>
    <source>
        <strain evidence="2">MM415B04022</strain>
    </source>
</reference>
<evidence type="ECO:0000256" key="1">
    <source>
        <dbReference type="SAM" id="MobiDB-lite"/>
    </source>
</evidence>
<feature type="region of interest" description="Disordered" evidence="1">
    <location>
        <begin position="58"/>
        <end position="95"/>
    </location>
</feature>
<name>A0A6M3LGQ8_9ZZZZ</name>
<proteinExistence type="predicted"/>
<dbReference type="AlphaFoldDB" id="A0A6M3LGQ8"/>
<dbReference type="EMBL" id="MT143198">
    <property type="protein sequence ID" value="QJA94040.1"/>
    <property type="molecule type" value="Genomic_DNA"/>
</dbReference>
<protein>
    <submittedName>
        <fullName evidence="2">Uncharacterized protein</fullName>
    </submittedName>
</protein>
<feature type="region of interest" description="Disordered" evidence="1">
    <location>
        <begin position="16"/>
        <end position="43"/>
    </location>
</feature>
<accession>A0A6M3LGQ8</accession>
<feature type="compositionally biased region" description="Basic and acidic residues" evidence="1">
    <location>
        <begin position="79"/>
        <end position="95"/>
    </location>
</feature>
<feature type="compositionally biased region" description="Basic and acidic residues" evidence="1">
    <location>
        <begin position="58"/>
        <end position="69"/>
    </location>
</feature>
<evidence type="ECO:0000313" key="2">
    <source>
        <dbReference type="EMBL" id="QJA94040.1"/>
    </source>
</evidence>
<organism evidence="2">
    <name type="scientific">viral metagenome</name>
    <dbReference type="NCBI Taxonomy" id="1070528"/>
    <lineage>
        <taxon>unclassified sequences</taxon>
        <taxon>metagenomes</taxon>
        <taxon>organismal metagenomes</taxon>
    </lineage>
</organism>
<sequence>MNELIKLLTRARDWMASAGRPLPMKPTNGKSGKSEYPASATEEEKLRIAKQRIRELREAEAKEKERRDIGGPFGTLPEKIGEGMKKVAGEKPKKGAKKLWYERGLF</sequence>
<gene>
    <name evidence="2" type="ORF">MM415B04022_0009</name>
</gene>